<protein>
    <submittedName>
        <fullName evidence="2">Uncharacterized protein</fullName>
    </submittedName>
</protein>
<sequence length="95" mass="10527">MQFLLFQPVLSKLKMLLQQLNVLHVPLKTLLAVPHVLLNVPLTQPVMPLLVLLAVLHVLLSVLLKLLATPLVLLQTQLPSKLSLFSIGKCIRKAV</sequence>
<dbReference type="EMBL" id="CP071794">
    <property type="protein sequence ID" value="QTD55804.1"/>
    <property type="molecule type" value="Genomic_DNA"/>
</dbReference>
<keyword evidence="1" id="KW-0472">Membrane</keyword>
<dbReference type="Proteomes" id="UP000663923">
    <property type="component" value="Chromosome"/>
</dbReference>
<keyword evidence="3" id="KW-1185">Reference proteome</keyword>
<accession>A0ABX7T2L9</accession>
<evidence type="ECO:0000313" key="2">
    <source>
        <dbReference type="EMBL" id="QTD55804.1"/>
    </source>
</evidence>
<feature type="transmembrane region" description="Helical" evidence="1">
    <location>
        <begin position="20"/>
        <end position="38"/>
    </location>
</feature>
<gene>
    <name evidence="2" type="ORF">J4G78_16695</name>
</gene>
<evidence type="ECO:0000313" key="3">
    <source>
        <dbReference type="Proteomes" id="UP000663923"/>
    </source>
</evidence>
<name>A0ABX7T2L9_9SPHN</name>
<reference evidence="2 3" key="1">
    <citation type="submission" date="2021-03" db="EMBL/GenBank/DDBJ databases">
        <title>Complete genome of Parasphingorhabdus_sp.JHSY0214.</title>
        <authorList>
            <person name="Yoo J.H."/>
            <person name="Bae J.W."/>
        </authorList>
    </citation>
    <scope>NUCLEOTIDE SEQUENCE [LARGE SCALE GENOMIC DNA]</scope>
    <source>
        <strain evidence="2 3">JHSY0214</strain>
    </source>
</reference>
<keyword evidence="1" id="KW-1133">Transmembrane helix</keyword>
<keyword evidence="1" id="KW-0812">Transmembrane</keyword>
<feature type="transmembrane region" description="Helical" evidence="1">
    <location>
        <begin position="50"/>
        <end position="74"/>
    </location>
</feature>
<dbReference type="RefSeq" id="WP_207987628.1">
    <property type="nucleotide sequence ID" value="NZ_CP071794.1"/>
</dbReference>
<proteinExistence type="predicted"/>
<evidence type="ECO:0000256" key="1">
    <source>
        <dbReference type="SAM" id="Phobius"/>
    </source>
</evidence>
<organism evidence="2 3">
    <name type="scientific">Parasphingorhabdus cellanae</name>
    <dbReference type="NCBI Taxonomy" id="2806553"/>
    <lineage>
        <taxon>Bacteria</taxon>
        <taxon>Pseudomonadati</taxon>
        <taxon>Pseudomonadota</taxon>
        <taxon>Alphaproteobacteria</taxon>
        <taxon>Sphingomonadales</taxon>
        <taxon>Sphingomonadaceae</taxon>
        <taxon>Parasphingorhabdus</taxon>
    </lineage>
</organism>